<feature type="region of interest" description="Disordered" evidence="1">
    <location>
        <begin position="350"/>
        <end position="372"/>
    </location>
</feature>
<feature type="compositionally biased region" description="Low complexity" evidence="1">
    <location>
        <begin position="358"/>
        <end position="372"/>
    </location>
</feature>
<gene>
    <name evidence="2" type="ORF">ACIGXA_29340</name>
</gene>
<dbReference type="PANTHER" id="PTHR38479:SF2">
    <property type="entry name" value="WINGED HELIX DNA-BINDING DOMAIN-CONTAINING PROTEIN"/>
    <property type="match status" value="1"/>
</dbReference>
<comment type="caution">
    <text evidence="2">The sequence shown here is derived from an EMBL/GenBank/DDBJ whole genome shotgun (WGS) entry which is preliminary data.</text>
</comment>
<proteinExistence type="predicted"/>
<reference evidence="2 3" key="1">
    <citation type="submission" date="2024-10" db="EMBL/GenBank/DDBJ databases">
        <title>The Natural Products Discovery Center: Release of the First 8490 Sequenced Strains for Exploring Actinobacteria Biosynthetic Diversity.</title>
        <authorList>
            <person name="Kalkreuter E."/>
            <person name="Kautsar S.A."/>
            <person name="Yang D."/>
            <person name="Bader C.D."/>
            <person name="Teijaro C.N."/>
            <person name="Fluegel L."/>
            <person name="Davis C.M."/>
            <person name="Simpson J.R."/>
            <person name="Lauterbach L."/>
            <person name="Steele A.D."/>
            <person name="Gui C."/>
            <person name="Meng S."/>
            <person name="Li G."/>
            <person name="Viehrig K."/>
            <person name="Ye F."/>
            <person name="Su P."/>
            <person name="Kiefer A.F."/>
            <person name="Nichols A."/>
            <person name="Cepeda A.J."/>
            <person name="Yan W."/>
            <person name="Fan B."/>
            <person name="Jiang Y."/>
            <person name="Adhikari A."/>
            <person name="Zheng C.-J."/>
            <person name="Schuster L."/>
            <person name="Cowan T.M."/>
            <person name="Smanski M.J."/>
            <person name="Chevrette M.G."/>
            <person name="De Carvalho L.P.S."/>
            <person name="Shen B."/>
        </authorList>
    </citation>
    <scope>NUCLEOTIDE SEQUENCE [LARGE SCALE GENOMIC DNA]</scope>
    <source>
        <strain evidence="2 3">NPDC053399</strain>
    </source>
</reference>
<dbReference type="GO" id="GO:0003677">
    <property type="term" value="F:DNA binding"/>
    <property type="evidence" value="ECO:0007669"/>
    <property type="project" value="UniProtKB-KW"/>
</dbReference>
<dbReference type="Proteomes" id="UP001614394">
    <property type="component" value="Unassembled WGS sequence"/>
</dbReference>
<evidence type="ECO:0000313" key="3">
    <source>
        <dbReference type="Proteomes" id="UP001614394"/>
    </source>
</evidence>
<organism evidence="2 3">
    <name type="scientific">Streptomyces fildesensis</name>
    <dbReference type="NCBI Taxonomy" id="375757"/>
    <lineage>
        <taxon>Bacteria</taxon>
        <taxon>Bacillati</taxon>
        <taxon>Actinomycetota</taxon>
        <taxon>Actinomycetes</taxon>
        <taxon>Kitasatosporales</taxon>
        <taxon>Streptomycetaceae</taxon>
        <taxon>Streptomyces</taxon>
    </lineage>
</organism>
<dbReference type="RefSeq" id="WP_399655154.1">
    <property type="nucleotide sequence ID" value="NZ_JBITYG010000010.1"/>
</dbReference>
<evidence type="ECO:0000313" key="2">
    <source>
        <dbReference type="EMBL" id="MFI9104624.1"/>
    </source>
</evidence>
<keyword evidence="3" id="KW-1185">Reference proteome</keyword>
<dbReference type="InterPro" id="IPR009351">
    <property type="entry name" value="AlkZ-like"/>
</dbReference>
<dbReference type="EMBL" id="JBITYG010000010">
    <property type="protein sequence ID" value="MFI9104624.1"/>
    <property type="molecule type" value="Genomic_DNA"/>
</dbReference>
<protein>
    <submittedName>
        <fullName evidence="2">Winged helix DNA-binding domain-containing protein</fullName>
    </submittedName>
</protein>
<dbReference type="Pfam" id="PF06224">
    <property type="entry name" value="AlkZ-like"/>
    <property type="match status" value="1"/>
</dbReference>
<name>A0ABW8CDV6_9ACTN</name>
<sequence length="407" mass="43656">MTGDGAVRRIGGDERRARLGVRHLLAPGLRAKSAEEVTRSLVALHATDAATVYLSTAARLTEPGFTEVERALYEAGSLVRLLAMRRTMFVVTRDSAPVVYAAAARAIAVKERAGLLKYLAEGGGWDGAWLSEVEEAVVAALTVHGESTAAQLGGYEPRLREQVVSAAGKPYETRQNVASRIIRVLAAEGRITRRRPVGSWTSSQFRWAVAEPLSEPPAAEAKAALAREWLAAYGPGTEADLKWWTGWTLADVRKALTAVGAQRVALDEGTGYVLPSDVEPAPAAAPWAALLPGLDPTPMGWQQRDWFLPDEHRPALFDKTGNVGPTVWWDGRVVGGWAQRPDGEIVWRLLPDPGKGSGKSSGKSAGEGPGKEAVAAIAAEAARLGDWLGDVRVTPRFRTPLERELSA</sequence>
<keyword evidence="2" id="KW-0238">DNA-binding</keyword>
<accession>A0ABW8CDV6</accession>
<dbReference type="PANTHER" id="PTHR38479">
    <property type="entry name" value="LMO0824 PROTEIN"/>
    <property type="match status" value="1"/>
</dbReference>
<evidence type="ECO:0000256" key="1">
    <source>
        <dbReference type="SAM" id="MobiDB-lite"/>
    </source>
</evidence>